<evidence type="ECO:0000256" key="2">
    <source>
        <dbReference type="SAM" id="Phobius"/>
    </source>
</evidence>
<comment type="caution">
    <text evidence="3">The sequence shown here is derived from an EMBL/GenBank/DDBJ whole genome shotgun (WGS) entry which is preliminary data.</text>
</comment>
<feature type="region of interest" description="Disordered" evidence="1">
    <location>
        <begin position="111"/>
        <end position="164"/>
    </location>
</feature>
<dbReference type="Proteomes" id="UP001633002">
    <property type="component" value="Unassembled WGS sequence"/>
</dbReference>
<keyword evidence="4" id="KW-1185">Reference proteome</keyword>
<feature type="compositionally biased region" description="Polar residues" evidence="1">
    <location>
        <begin position="1"/>
        <end position="20"/>
    </location>
</feature>
<reference evidence="3 4" key="1">
    <citation type="submission" date="2024-09" db="EMBL/GenBank/DDBJ databases">
        <title>Chromosome-scale assembly of Riccia sorocarpa.</title>
        <authorList>
            <person name="Paukszto L."/>
        </authorList>
    </citation>
    <scope>NUCLEOTIDE SEQUENCE [LARGE SCALE GENOMIC DNA]</scope>
    <source>
        <strain evidence="3">LP-2024</strain>
        <tissue evidence="3">Aerial parts of the thallus</tissue>
    </source>
</reference>
<feature type="compositionally biased region" description="Polar residues" evidence="1">
    <location>
        <begin position="351"/>
        <end position="377"/>
    </location>
</feature>
<sequence>MSFQERPSYQRPTISSSLPSVTPAKRTPGSVPLVRGLSPVRSPYYGRAQEVDAQRSHDNPLFRNRASDANERRSGLSAVDTSPLRTAKCLKENAEVEEPWKVHVEKVQTVPKQGCTTPGKTSRLGAMPFTTPPKPIAKRKILSESNRDVSKPLSFSASRKGDEITSVEESQIAAAPAAKVAKVASPLVEKGARKDADRRLSELNTNKPDEQHSTMASIEELQQRIQKFLNTETRVETPVLPLQRNESPERRSGENGTATYQPAFSSYSPRPELPRSRTRSSSPTSVEVGEEELNVRMHDRSPVRTMEKATTPSGYDPKTNYLSPRPQFLRYRPQKRLEMLRNSAEYLNLDLDSSPTDSSANSANNEVQPDSPTSSIKLESEMKSFSSEEEGGVYHFVANFSKVELETESINMSTESRPLEYSEVSTLRSRDAEEDIVEYHSEEYQVELREENEAWDCRMKLREEHSPRNEVNATVSISVTSTLTCESHEISESHEHAPESHTLQESKTGLVLPDHSAAPECATVEVSKGEPTHDAPQVNPSTTPDGDTVQESIGELDVEDIDLPEIEEIRSLSGRIFRTLACVFVVLGFTLLALCASGSPGLLPESLCHNEVAEFWRTSEYTAPVRTFLGSVEGLWKEPTGFSAYPVEQRHMEILGTKLQDVRNAMADFDSQKAIDLIGHLYSTSAAYVAPLSGYITRTYLHVRKWLSDAAEAHPSRATETEEWGWVPEYDFIVAKDVPDWADAYETILAIVDSWEVKSIFQSYIDSNRAQGVHEFIDESSVDADLDETSISPDTEPSSVEIQLADYTSSTLPLPVEVSESPNIQFTHSDIERDSVGVKEEELLESEDQDELFGSSASAVEVAVDDTVVPLPSEATSVEPPTVILSEGGSVASFRGEIADVGSGGRVEGSEDAADLSWNSVESGVHRVDPVEEGVHAADLVQYSPEQQLESLSSETAIEDTLGPDETSSSESILPNTMVGDTEAEASAVSLQPKFSYVMSPAVLTASVASLLVASAIAVVLLKPAQKSVSRVLRKRKGDAWEKHLKPIDANGARATKGKLPRKPQRTFKIATNSQPLDSGSNPLPGDYGAHATMPSDYAEQFSTPLLFSEKAYSKTPVDRSAYLSPEKSSRPLTDNSSFLSPDIEVVEDSSLGRFTALVPVVHNEGTEKQEVKLTPVRRSSRIRSRLQSPSHTLSHFSYSP</sequence>
<feature type="region of interest" description="Disordered" evidence="1">
    <location>
        <begin position="527"/>
        <end position="548"/>
    </location>
</feature>
<accession>A0ABD3HLY0</accession>
<feature type="region of interest" description="Disordered" evidence="1">
    <location>
        <begin position="485"/>
        <end position="506"/>
    </location>
</feature>
<feature type="compositionally biased region" description="Basic and acidic residues" evidence="1">
    <location>
        <begin position="49"/>
        <end position="74"/>
    </location>
</feature>
<feature type="compositionally biased region" description="Basic and acidic residues" evidence="1">
    <location>
        <begin position="486"/>
        <end position="504"/>
    </location>
</feature>
<name>A0ABD3HLY0_9MARC</name>
<feature type="region of interest" description="Disordered" evidence="1">
    <location>
        <begin position="1"/>
        <end position="80"/>
    </location>
</feature>
<keyword evidence="2" id="KW-0812">Transmembrane</keyword>
<feature type="region of interest" description="Disordered" evidence="1">
    <location>
        <begin position="1164"/>
        <end position="1201"/>
    </location>
</feature>
<feature type="compositionally biased region" description="Polar residues" evidence="1">
    <location>
        <begin position="223"/>
        <end position="232"/>
    </location>
</feature>
<dbReference type="AlphaFoldDB" id="A0ABD3HLY0"/>
<feature type="compositionally biased region" description="Polar residues" evidence="1">
    <location>
        <begin position="538"/>
        <end position="548"/>
    </location>
</feature>
<feature type="transmembrane region" description="Helical" evidence="2">
    <location>
        <begin position="997"/>
        <end position="1022"/>
    </location>
</feature>
<feature type="compositionally biased region" description="Basic and acidic residues" evidence="1">
    <location>
        <begin position="141"/>
        <end position="150"/>
    </location>
</feature>
<proteinExistence type="predicted"/>
<dbReference type="PANTHER" id="PTHR34775">
    <property type="entry name" value="TRANSMEMBRANE PROTEIN"/>
    <property type="match status" value="1"/>
</dbReference>
<feature type="compositionally biased region" description="Basic and acidic residues" evidence="1">
    <location>
        <begin position="293"/>
        <end position="307"/>
    </location>
</feature>
<feature type="compositionally biased region" description="Polar residues" evidence="1">
    <location>
        <begin position="111"/>
        <end position="120"/>
    </location>
</feature>
<keyword evidence="2" id="KW-0472">Membrane</keyword>
<feature type="compositionally biased region" description="Basic and acidic residues" evidence="1">
    <location>
        <begin position="190"/>
        <end position="212"/>
    </location>
</feature>
<protein>
    <submittedName>
        <fullName evidence="3">Uncharacterized protein</fullName>
    </submittedName>
</protein>
<feature type="region of interest" description="Disordered" evidence="1">
    <location>
        <begin position="182"/>
        <end position="325"/>
    </location>
</feature>
<feature type="region of interest" description="Disordered" evidence="1">
    <location>
        <begin position="1118"/>
        <end position="1139"/>
    </location>
</feature>
<feature type="compositionally biased region" description="Polar residues" evidence="1">
    <location>
        <begin position="254"/>
        <end position="267"/>
    </location>
</feature>
<gene>
    <name evidence="3" type="ORF">R1sor_005233</name>
</gene>
<organism evidence="3 4">
    <name type="scientific">Riccia sorocarpa</name>
    <dbReference type="NCBI Taxonomy" id="122646"/>
    <lineage>
        <taxon>Eukaryota</taxon>
        <taxon>Viridiplantae</taxon>
        <taxon>Streptophyta</taxon>
        <taxon>Embryophyta</taxon>
        <taxon>Marchantiophyta</taxon>
        <taxon>Marchantiopsida</taxon>
        <taxon>Marchantiidae</taxon>
        <taxon>Marchantiales</taxon>
        <taxon>Ricciaceae</taxon>
        <taxon>Riccia</taxon>
    </lineage>
</organism>
<evidence type="ECO:0000313" key="3">
    <source>
        <dbReference type="EMBL" id="KAL3691582.1"/>
    </source>
</evidence>
<dbReference type="PANTHER" id="PTHR34775:SF4">
    <property type="entry name" value="TRANSMEMBRANE PROTEIN"/>
    <property type="match status" value="1"/>
</dbReference>
<feature type="compositionally biased region" description="Polar residues" evidence="1">
    <location>
        <begin position="1192"/>
        <end position="1201"/>
    </location>
</feature>
<feature type="region of interest" description="Disordered" evidence="1">
    <location>
        <begin position="349"/>
        <end position="384"/>
    </location>
</feature>
<evidence type="ECO:0000313" key="4">
    <source>
        <dbReference type="Proteomes" id="UP001633002"/>
    </source>
</evidence>
<evidence type="ECO:0000256" key="1">
    <source>
        <dbReference type="SAM" id="MobiDB-lite"/>
    </source>
</evidence>
<keyword evidence="2" id="KW-1133">Transmembrane helix</keyword>
<dbReference type="EMBL" id="JBJQOH010000003">
    <property type="protein sequence ID" value="KAL3691582.1"/>
    <property type="molecule type" value="Genomic_DNA"/>
</dbReference>